<evidence type="ECO:0000256" key="1">
    <source>
        <dbReference type="ARBA" id="ARBA00004141"/>
    </source>
</evidence>
<evidence type="ECO:0000256" key="3">
    <source>
        <dbReference type="ARBA" id="ARBA00022692"/>
    </source>
</evidence>
<evidence type="ECO:0000256" key="2">
    <source>
        <dbReference type="ARBA" id="ARBA00007524"/>
    </source>
</evidence>
<feature type="transmembrane region" description="Helical" evidence="6">
    <location>
        <begin position="88"/>
        <end position="106"/>
    </location>
</feature>
<comment type="similarity">
    <text evidence="2">Belongs to the TspO/BZRP family.</text>
</comment>
<dbReference type="PIRSF" id="PIRSF005859">
    <property type="entry name" value="PBR"/>
    <property type="match status" value="1"/>
</dbReference>
<evidence type="ECO:0000256" key="5">
    <source>
        <dbReference type="ARBA" id="ARBA00023136"/>
    </source>
</evidence>
<proteinExistence type="inferred from homology"/>
<dbReference type="AlphaFoldDB" id="A0A4R5VXF5"/>
<dbReference type="InterPro" id="IPR038330">
    <property type="entry name" value="TspO/MBR-related_sf"/>
</dbReference>
<evidence type="ECO:0000256" key="6">
    <source>
        <dbReference type="SAM" id="Phobius"/>
    </source>
</evidence>
<keyword evidence="8" id="KW-1185">Reference proteome</keyword>
<dbReference type="Pfam" id="PF03073">
    <property type="entry name" value="TspO_MBR"/>
    <property type="match status" value="1"/>
</dbReference>
<comment type="caution">
    <text evidence="7">The sequence shown here is derived from an EMBL/GenBank/DDBJ whole genome shotgun (WGS) entry which is preliminary data.</text>
</comment>
<dbReference type="GO" id="GO:0033013">
    <property type="term" value="P:tetrapyrrole metabolic process"/>
    <property type="evidence" value="ECO:0007669"/>
    <property type="project" value="UniProtKB-ARBA"/>
</dbReference>
<name>A0A4R5VXF5_9BURK</name>
<gene>
    <name evidence="7" type="ORF">E2I14_14920</name>
</gene>
<feature type="transmembrane region" description="Helical" evidence="6">
    <location>
        <begin position="140"/>
        <end position="161"/>
    </location>
</feature>
<evidence type="ECO:0000313" key="8">
    <source>
        <dbReference type="Proteomes" id="UP000294829"/>
    </source>
</evidence>
<evidence type="ECO:0000256" key="4">
    <source>
        <dbReference type="ARBA" id="ARBA00022989"/>
    </source>
</evidence>
<dbReference type="PANTHER" id="PTHR10057">
    <property type="entry name" value="PERIPHERAL-TYPE BENZODIAZEPINE RECEPTOR"/>
    <property type="match status" value="1"/>
</dbReference>
<dbReference type="PANTHER" id="PTHR10057:SF0">
    <property type="entry name" value="TRANSLOCATOR PROTEIN"/>
    <property type="match status" value="1"/>
</dbReference>
<feature type="transmembrane region" description="Helical" evidence="6">
    <location>
        <begin position="112"/>
        <end position="133"/>
    </location>
</feature>
<dbReference type="GO" id="GO:0016020">
    <property type="term" value="C:membrane"/>
    <property type="evidence" value="ECO:0007669"/>
    <property type="project" value="UniProtKB-SubCell"/>
</dbReference>
<dbReference type="Gene3D" id="1.20.1260.100">
    <property type="entry name" value="TspO/MBR protein"/>
    <property type="match status" value="1"/>
</dbReference>
<keyword evidence="5 6" id="KW-0472">Membrane</keyword>
<accession>A0A4R5VXF5</accession>
<dbReference type="InterPro" id="IPR004307">
    <property type="entry name" value="TspO_MBR"/>
</dbReference>
<organism evidence="7 8">
    <name type="scientific">Sapientia aquatica</name>
    <dbReference type="NCBI Taxonomy" id="1549640"/>
    <lineage>
        <taxon>Bacteria</taxon>
        <taxon>Pseudomonadati</taxon>
        <taxon>Pseudomonadota</taxon>
        <taxon>Betaproteobacteria</taxon>
        <taxon>Burkholderiales</taxon>
        <taxon>Oxalobacteraceae</taxon>
        <taxon>Sapientia</taxon>
    </lineage>
</organism>
<protein>
    <submittedName>
        <fullName evidence="7">Tryptophan-rich sensory protein</fullName>
    </submittedName>
</protein>
<dbReference type="FunFam" id="1.20.1260.100:FF:000001">
    <property type="entry name" value="translocator protein 2"/>
    <property type="match status" value="1"/>
</dbReference>
<keyword evidence="3 6" id="KW-0812">Transmembrane</keyword>
<dbReference type="CDD" id="cd15904">
    <property type="entry name" value="TSPO_MBR"/>
    <property type="match status" value="1"/>
</dbReference>
<reference evidence="7 8" key="1">
    <citation type="submission" date="2019-03" db="EMBL/GenBank/DDBJ databases">
        <title>Sapientia aquatica gen. nov., sp. nov., isolated from a crater lake.</title>
        <authorList>
            <person name="Felfoldi T."/>
            <person name="Szabo A."/>
            <person name="Toth E."/>
            <person name="Schumann P."/>
            <person name="Keki Z."/>
            <person name="Marialigeti K."/>
            <person name="Mathe I."/>
        </authorList>
    </citation>
    <scope>NUCLEOTIDE SEQUENCE [LARGE SCALE GENOMIC DNA]</scope>
    <source>
        <strain evidence="7 8">SA-152</strain>
    </source>
</reference>
<dbReference type="Proteomes" id="UP000294829">
    <property type="component" value="Unassembled WGS sequence"/>
</dbReference>
<dbReference type="EMBL" id="SMYL01000009">
    <property type="protein sequence ID" value="TDK63600.1"/>
    <property type="molecule type" value="Genomic_DNA"/>
</dbReference>
<keyword evidence="4 6" id="KW-1133">Transmembrane helix</keyword>
<dbReference type="OrthoDB" id="9795496at2"/>
<comment type="subcellular location">
    <subcellularLocation>
        <location evidence="1">Membrane</location>
        <topology evidence="1">Multi-pass membrane protein</topology>
    </subcellularLocation>
</comment>
<sequence length="169" mass="18832">MPTSPASQKSKLAQLLGLIAWLALCFGAAALGAIASVHAGTFYAQLTQPSWAPPAWLFGPVWSLLYAMMAIAAWRVWCVAGLAARRGLILFVVQLAVNTLWSWLFFRFHLGSIAFVEVILLWSLILATLIQFWRVQRLAAALLIPYLIWVTFAARLNFAMWQLNPVMLS</sequence>
<evidence type="ECO:0000313" key="7">
    <source>
        <dbReference type="EMBL" id="TDK63600.1"/>
    </source>
</evidence>
<feature type="transmembrane region" description="Helical" evidence="6">
    <location>
        <begin position="55"/>
        <end position="76"/>
    </location>
</feature>